<dbReference type="STRING" id="196109.A0A136JJ83"/>
<accession>A0A136JJ83</accession>
<gene>
    <name evidence="3" type="ORF">Micbo1qcDRAFT_191762</name>
</gene>
<dbReference type="InterPro" id="IPR000504">
    <property type="entry name" value="RRM_dom"/>
</dbReference>
<proteinExistence type="predicted"/>
<feature type="compositionally biased region" description="Low complexity" evidence="1">
    <location>
        <begin position="38"/>
        <end position="52"/>
    </location>
</feature>
<feature type="domain" description="RRM" evidence="2">
    <location>
        <begin position="157"/>
        <end position="227"/>
    </location>
</feature>
<feature type="compositionally biased region" description="Polar residues" evidence="1">
    <location>
        <begin position="267"/>
        <end position="287"/>
    </location>
</feature>
<evidence type="ECO:0000256" key="1">
    <source>
        <dbReference type="SAM" id="MobiDB-lite"/>
    </source>
</evidence>
<evidence type="ECO:0000313" key="4">
    <source>
        <dbReference type="Proteomes" id="UP000070501"/>
    </source>
</evidence>
<dbReference type="CDD" id="cd00590">
    <property type="entry name" value="RRM_SF"/>
    <property type="match status" value="1"/>
</dbReference>
<dbReference type="OrthoDB" id="5374349at2759"/>
<dbReference type="EMBL" id="KQ964245">
    <property type="protein sequence ID" value="KXJ97210.1"/>
    <property type="molecule type" value="Genomic_DNA"/>
</dbReference>
<dbReference type="InParanoid" id="A0A136JJ83"/>
<dbReference type="Pfam" id="PF00076">
    <property type="entry name" value="RRM_1"/>
    <property type="match status" value="1"/>
</dbReference>
<organism evidence="3 4">
    <name type="scientific">Microdochium bolleyi</name>
    <dbReference type="NCBI Taxonomy" id="196109"/>
    <lineage>
        <taxon>Eukaryota</taxon>
        <taxon>Fungi</taxon>
        <taxon>Dikarya</taxon>
        <taxon>Ascomycota</taxon>
        <taxon>Pezizomycotina</taxon>
        <taxon>Sordariomycetes</taxon>
        <taxon>Xylariomycetidae</taxon>
        <taxon>Xylariales</taxon>
        <taxon>Microdochiaceae</taxon>
        <taxon>Microdochium</taxon>
    </lineage>
</organism>
<name>A0A136JJ83_9PEZI</name>
<keyword evidence="4" id="KW-1185">Reference proteome</keyword>
<dbReference type="InterPro" id="IPR012677">
    <property type="entry name" value="Nucleotide-bd_a/b_plait_sf"/>
</dbReference>
<feature type="compositionally biased region" description="Basic and acidic residues" evidence="1">
    <location>
        <begin position="1"/>
        <end position="24"/>
    </location>
</feature>
<dbReference type="SUPFAM" id="SSF54928">
    <property type="entry name" value="RNA-binding domain, RBD"/>
    <property type="match status" value="1"/>
</dbReference>
<dbReference type="InterPro" id="IPR035979">
    <property type="entry name" value="RBD_domain_sf"/>
</dbReference>
<evidence type="ECO:0000259" key="2">
    <source>
        <dbReference type="SMART" id="SM00360"/>
    </source>
</evidence>
<evidence type="ECO:0000313" key="3">
    <source>
        <dbReference type="EMBL" id="KXJ97210.1"/>
    </source>
</evidence>
<feature type="compositionally biased region" description="Basic and acidic residues" evidence="1">
    <location>
        <begin position="78"/>
        <end position="90"/>
    </location>
</feature>
<dbReference type="Proteomes" id="UP000070501">
    <property type="component" value="Unassembled WGS sequence"/>
</dbReference>
<feature type="region of interest" description="Disordered" evidence="1">
    <location>
        <begin position="231"/>
        <end position="320"/>
    </location>
</feature>
<feature type="compositionally biased region" description="Low complexity" evidence="1">
    <location>
        <begin position="130"/>
        <end position="146"/>
    </location>
</feature>
<dbReference type="SMART" id="SM00360">
    <property type="entry name" value="RRM"/>
    <property type="match status" value="1"/>
</dbReference>
<reference evidence="4" key="1">
    <citation type="submission" date="2016-02" db="EMBL/GenBank/DDBJ databases">
        <title>Draft genome sequence of Microdochium bolleyi, a fungal endophyte of beachgrass.</title>
        <authorList>
            <consortium name="DOE Joint Genome Institute"/>
            <person name="David A.S."/>
            <person name="May G."/>
            <person name="Haridas S."/>
            <person name="Lim J."/>
            <person name="Wang M."/>
            <person name="Labutti K."/>
            <person name="Lipzen A."/>
            <person name="Barry K."/>
            <person name="Grigoriev I.V."/>
        </authorList>
    </citation>
    <scope>NUCLEOTIDE SEQUENCE [LARGE SCALE GENOMIC DNA]</scope>
    <source>
        <strain evidence="4">J235TASD1</strain>
    </source>
</reference>
<feature type="region of interest" description="Disordered" evidence="1">
    <location>
        <begin position="1"/>
        <end position="146"/>
    </location>
</feature>
<dbReference type="GO" id="GO:0003723">
    <property type="term" value="F:RNA binding"/>
    <property type="evidence" value="ECO:0007669"/>
    <property type="project" value="InterPro"/>
</dbReference>
<dbReference type="Gene3D" id="3.30.70.330">
    <property type="match status" value="1"/>
</dbReference>
<sequence>MAAPKHAVEFDKIIDAGRERKKNEALAARIFNRDSGRRSSTPTRTSSPGAGSLASRVGVKKRGSSAARAPSSNVNGDWTHDLHKSYDKAKQPPPNSLAARIHAPGNAVPKQPVQPRQNRAAKLADAYSRSTSNAAQQQTNQRQGQGMTIRGLAGPFTIMAQNFAPGTTAADIESAMTPVGGLITACRLIKTHPIVIAEIVFENRDGAERAIQTFNNQNADGRTLHVYPKPGALYHPTPGAAPSAPRSSRSNGNLVDGSLGFDDPMDTSLSYSSRPGIQNAGRANNASEGLYSDTLVRESQNNGGTSRRGRGFRPREGAGR</sequence>
<feature type="compositionally biased region" description="Low complexity" evidence="1">
    <location>
        <begin position="238"/>
        <end position="253"/>
    </location>
</feature>
<protein>
    <recommendedName>
        <fullName evidence="2">RRM domain-containing protein</fullName>
    </recommendedName>
</protein>
<dbReference type="AlphaFoldDB" id="A0A136JJ83"/>